<dbReference type="PANTHER" id="PTHR48250">
    <property type="entry name" value="CUTINASE 2-RELATED"/>
    <property type="match status" value="1"/>
</dbReference>
<dbReference type="Proteomes" id="UP000800035">
    <property type="component" value="Unassembled WGS sequence"/>
</dbReference>
<evidence type="ECO:0000256" key="2">
    <source>
        <dbReference type="ARBA" id="ARBA00013095"/>
    </source>
</evidence>
<dbReference type="GO" id="GO:0016052">
    <property type="term" value="P:carbohydrate catabolic process"/>
    <property type="evidence" value="ECO:0007669"/>
    <property type="project" value="TreeGrafter"/>
</dbReference>
<organism evidence="8 9">
    <name type="scientific">Byssothecium circinans</name>
    <dbReference type="NCBI Taxonomy" id="147558"/>
    <lineage>
        <taxon>Eukaryota</taxon>
        <taxon>Fungi</taxon>
        <taxon>Dikarya</taxon>
        <taxon>Ascomycota</taxon>
        <taxon>Pezizomycotina</taxon>
        <taxon>Dothideomycetes</taxon>
        <taxon>Pleosporomycetidae</taxon>
        <taxon>Pleosporales</taxon>
        <taxon>Massarineae</taxon>
        <taxon>Massarinaceae</taxon>
        <taxon>Byssothecium</taxon>
    </lineage>
</organism>
<sequence>MKPSSITAVTATFSLTAAAPASVEHLAKRHYRSSAYNQLTVGTACYAVSIIYARGTTQRGNGAQLVHNAAQKTSVDNAAKVAAIAVFGNPKRGQSFGSITSSETLTICHSSDNIREGGTAITAAHLSYQNDVTTAGTLLEKFDLIGNDGWSSNGLSH</sequence>
<keyword evidence="3" id="KW-0719">Serine esterase</keyword>
<dbReference type="GO" id="GO:0050525">
    <property type="term" value="F:cutinase activity"/>
    <property type="evidence" value="ECO:0007669"/>
    <property type="project" value="UniProtKB-EC"/>
</dbReference>
<dbReference type="PANTHER" id="PTHR48250:SF2">
    <property type="entry name" value="CUTINASE"/>
    <property type="match status" value="1"/>
</dbReference>
<keyword evidence="9" id="KW-1185">Reference proteome</keyword>
<dbReference type="Gene3D" id="3.40.50.1820">
    <property type="entry name" value="alpha/beta hydrolase"/>
    <property type="match status" value="1"/>
</dbReference>
<reference evidence="8" key="1">
    <citation type="journal article" date="2020" name="Stud. Mycol.">
        <title>101 Dothideomycetes genomes: a test case for predicting lifestyles and emergence of pathogens.</title>
        <authorList>
            <person name="Haridas S."/>
            <person name="Albert R."/>
            <person name="Binder M."/>
            <person name="Bloem J."/>
            <person name="Labutti K."/>
            <person name="Salamov A."/>
            <person name="Andreopoulos B."/>
            <person name="Baker S."/>
            <person name="Barry K."/>
            <person name="Bills G."/>
            <person name="Bluhm B."/>
            <person name="Cannon C."/>
            <person name="Castanera R."/>
            <person name="Culley D."/>
            <person name="Daum C."/>
            <person name="Ezra D."/>
            <person name="Gonzalez J."/>
            <person name="Henrissat B."/>
            <person name="Kuo A."/>
            <person name="Liang C."/>
            <person name="Lipzen A."/>
            <person name="Lutzoni F."/>
            <person name="Magnuson J."/>
            <person name="Mondo S."/>
            <person name="Nolan M."/>
            <person name="Ohm R."/>
            <person name="Pangilinan J."/>
            <person name="Park H.-J."/>
            <person name="Ramirez L."/>
            <person name="Alfaro M."/>
            <person name="Sun H."/>
            <person name="Tritt A."/>
            <person name="Yoshinaga Y."/>
            <person name="Zwiers L.-H."/>
            <person name="Turgeon B."/>
            <person name="Goodwin S."/>
            <person name="Spatafora J."/>
            <person name="Crous P."/>
            <person name="Grigoriev I."/>
        </authorList>
    </citation>
    <scope>NUCLEOTIDE SEQUENCE</scope>
    <source>
        <strain evidence="8">CBS 675.92</strain>
    </source>
</reference>
<evidence type="ECO:0000256" key="6">
    <source>
        <dbReference type="ARBA" id="ARBA00023157"/>
    </source>
</evidence>
<dbReference type="SUPFAM" id="SSF53474">
    <property type="entry name" value="alpha/beta-Hydrolases"/>
    <property type="match status" value="1"/>
</dbReference>
<evidence type="ECO:0000256" key="4">
    <source>
        <dbReference type="ARBA" id="ARBA00022729"/>
    </source>
</evidence>
<dbReference type="GO" id="GO:0005576">
    <property type="term" value="C:extracellular region"/>
    <property type="evidence" value="ECO:0007669"/>
    <property type="project" value="InterPro"/>
</dbReference>
<evidence type="ECO:0000256" key="3">
    <source>
        <dbReference type="ARBA" id="ARBA00022487"/>
    </source>
</evidence>
<evidence type="ECO:0000256" key="5">
    <source>
        <dbReference type="ARBA" id="ARBA00022801"/>
    </source>
</evidence>
<keyword evidence="6" id="KW-1015">Disulfide bond</keyword>
<name>A0A6A5TXH1_9PLEO</name>
<dbReference type="Pfam" id="PF01083">
    <property type="entry name" value="Cutinase"/>
    <property type="match status" value="1"/>
</dbReference>
<evidence type="ECO:0000256" key="1">
    <source>
        <dbReference type="ARBA" id="ARBA00007534"/>
    </source>
</evidence>
<dbReference type="OrthoDB" id="2975078at2759"/>
<comment type="catalytic activity">
    <reaction evidence="7">
        <text>cutin + H2O = cutin monomers.</text>
        <dbReference type="EC" id="3.1.1.74"/>
    </reaction>
</comment>
<dbReference type="InterPro" id="IPR029058">
    <property type="entry name" value="AB_hydrolase_fold"/>
</dbReference>
<keyword evidence="5" id="KW-0378">Hydrolase</keyword>
<keyword evidence="4" id="KW-0732">Signal</keyword>
<comment type="similarity">
    <text evidence="1">Belongs to the cutinase family.</text>
</comment>
<dbReference type="AlphaFoldDB" id="A0A6A5TXH1"/>
<dbReference type="EC" id="3.1.1.74" evidence="2"/>
<evidence type="ECO:0000313" key="9">
    <source>
        <dbReference type="Proteomes" id="UP000800035"/>
    </source>
</evidence>
<dbReference type="InterPro" id="IPR000675">
    <property type="entry name" value="Cutinase/axe"/>
</dbReference>
<dbReference type="EMBL" id="ML976990">
    <property type="protein sequence ID" value="KAF1957024.1"/>
    <property type="molecule type" value="Genomic_DNA"/>
</dbReference>
<gene>
    <name evidence="8" type="ORF">CC80DRAFT_547737</name>
</gene>
<accession>A0A6A5TXH1</accession>
<proteinExistence type="inferred from homology"/>
<evidence type="ECO:0000256" key="7">
    <source>
        <dbReference type="ARBA" id="ARBA00034045"/>
    </source>
</evidence>
<protein>
    <recommendedName>
        <fullName evidence="2">cutinase</fullName>
        <ecNumber evidence="2">3.1.1.74</ecNumber>
    </recommendedName>
</protein>
<dbReference type="InterPro" id="IPR011150">
    <property type="entry name" value="Cutinase_monf"/>
</dbReference>
<evidence type="ECO:0000313" key="8">
    <source>
        <dbReference type="EMBL" id="KAF1957024.1"/>
    </source>
</evidence>